<proteinExistence type="predicted"/>
<comment type="caution">
    <text evidence="2">The sequence shown here is derived from an EMBL/GenBank/DDBJ whole genome shotgun (WGS) entry which is preliminary data.</text>
</comment>
<keyword evidence="1" id="KW-0472">Membrane</keyword>
<dbReference type="EMBL" id="VRZA01000002">
    <property type="protein sequence ID" value="TXS95546.1"/>
    <property type="molecule type" value="Genomic_DNA"/>
</dbReference>
<evidence type="ECO:0000313" key="2">
    <source>
        <dbReference type="EMBL" id="TXS95546.1"/>
    </source>
</evidence>
<evidence type="ECO:0000313" key="3">
    <source>
        <dbReference type="Proteomes" id="UP000321039"/>
    </source>
</evidence>
<keyword evidence="1" id="KW-0812">Transmembrane</keyword>
<dbReference type="Pfam" id="PF04955">
    <property type="entry name" value="HupE_UreJ"/>
    <property type="match status" value="1"/>
</dbReference>
<accession>A0A5C9A496</accession>
<keyword evidence="3" id="KW-1185">Reference proteome</keyword>
<name>A0A5C9A496_9GAMM</name>
<feature type="transmembrane region" description="Helical" evidence="1">
    <location>
        <begin position="111"/>
        <end position="129"/>
    </location>
</feature>
<dbReference type="AlphaFoldDB" id="A0A5C9A496"/>
<dbReference type="InterPro" id="IPR007038">
    <property type="entry name" value="HupE_UreJ"/>
</dbReference>
<protein>
    <submittedName>
        <fullName evidence="2">Uncharacterized protein</fullName>
    </submittedName>
</protein>
<feature type="transmembrane region" description="Helical" evidence="1">
    <location>
        <begin position="141"/>
        <end position="165"/>
    </location>
</feature>
<dbReference type="Proteomes" id="UP000321039">
    <property type="component" value="Unassembled WGS sequence"/>
</dbReference>
<feature type="transmembrane region" description="Helical" evidence="1">
    <location>
        <begin position="172"/>
        <end position="193"/>
    </location>
</feature>
<keyword evidence="1" id="KW-1133">Transmembrane helix</keyword>
<sequence length="194" mass="20508">MKRWLLALGSLLPQLAFAHSPIEGIGHFYGGLLHPVMVLPHALALLTFALLVGQCGVSAMRRAYPPFLLTLALGLTLAGLEVSTGLPLEQLLLLSGLLCGLLVALQWKLPLLVFTVLGALLGLVIGLDSGVDVGLSRQQTFAALLGCWVGAAIALIVIAGLVELLRRPWQRIGIRIVGSWSCASTLLVLALALR</sequence>
<gene>
    <name evidence="2" type="ORF">FV139_06595</name>
</gene>
<feature type="transmembrane region" description="Helical" evidence="1">
    <location>
        <begin position="63"/>
        <end position="80"/>
    </location>
</feature>
<feature type="transmembrane region" description="Helical" evidence="1">
    <location>
        <begin position="28"/>
        <end position="51"/>
    </location>
</feature>
<evidence type="ECO:0000256" key="1">
    <source>
        <dbReference type="SAM" id="Phobius"/>
    </source>
</evidence>
<organism evidence="2 3">
    <name type="scientific">Parahaliea maris</name>
    <dbReference type="NCBI Taxonomy" id="2716870"/>
    <lineage>
        <taxon>Bacteria</taxon>
        <taxon>Pseudomonadati</taxon>
        <taxon>Pseudomonadota</taxon>
        <taxon>Gammaproteobacteria</taxon>
        <taxon>Cellvibrionales</taxon>
        <taxon>Halieaceae</taxon>
        <taxon>Parahaliea</taxon>
    </lineage>
</organism>
<dbReference type="RefSeq" id="WP_148067457.1">
    <property type="nucleotide sequence ID" value="NZ_VRZA01000002.1"/>
</dbReference>
<reference evidence="2 3" key="1">
    <citation type="submission" date="2019-08" db="EMBL/GenBank/DDBJ databases">
        <title>Parahaliea maris sp. nov., isolated from the surface seawater.</title>
        <authorList>
            <person name="Liu Y."/>
        </authorList>
    </citation>
    <scope>NUCLEOTIDE SEQUENCE [LARGE SCALE GENOMIC DNA]</scope>
    <source>
        <strain evidence="2 3">HSLHS9</strain>
    </source>
</reference>